<dbReference type="PANTHER" id="PTHR36115">
    <property type="entry name" value="PROLINE-RICH ANTIGEN HOMOLOG-RELATED"/>
    <property type="match status" value="1"/>
</dbReference>
<sequence>MTGARDAGRSGPASEYHAGAALGLPEDGVGSVATMGVRVLAFLLDAVAAGVIAYLFTRPDLPQNWSLLVWALLTVMPVAVFGFTPGQAALGIRVAPVTGARTPGLWAVPRTALIFLIVPPLINDRDGRGLHDRACRTVVIRMR</sequence>
<feature type="transmembrane region" description="Helical" evidence="1">
    <location>
        <begin position="35"/>
        <end position="55"/>
    </location>
</feature>
<keyword evidence="1" id="KW-1133">Transmembrane helix</keyword>
<name>A0A939C3Y5_9ACTN</name>
<organism evidence="2 3">
    <name type="scientific">Nakamurella leprariae</name>
    <dbReference type="NCBI Taxonomy" id="2803911"/>
    <lineage>
        <taxon>Bacteria</taxon>
        <taxon>Bacillati</taxon>
        <taxon>Actinomycetota</taxon>
        <taxon>Actinomycetes</taxon>
        <taxon>Nakamurellales</taxon>
        <taxon>Nakamurellaceae</taxon>
        <taxon>Nakamurella</taxon>
    </lineage>
</organism>
<reference evidence="2" key="1">
    <citation type="submission" date="2021-01" db="EMBL/GenBank/DDBJ databases">
        <title>YIM 132084 draft genome.</title>
        <authorList>
            <person name="An D."/>
        </authorList>
    </citation>
    <scope>NUCLEOTIDE SEQUENCE</scope>
    <source>
        <strain evidence="2">YIM 132084</strain>
    </source>
</reference>
<accession>A0A939C3Y5</accession>
<dbReference type="PANTHER" id="PTHR36115:SF6">
    <property type="entry name" value="PROLINE-RICH ANTIGEN HOMOLOG"/>
    <property type="match status" value="1"/>
</dbReference>
<feature type="transmembrane region" description="Helical" evidence="1">
    <location>
        <begin position="67"/>
        <end position="84"/>
    </location>
</feature>
<protein>
    <submittedName>
        <fullName evidence="2">RDD family protein</fullName>
    </submittedName>
</protein>
<dbReference type="AlphaFoldDB" id="A0A939C3Y5"/>
<keyword evidence="1" id="KW-0472">Membrane</keyword>
<evidence type="ECO:0000313" key="3">
    <source>
        <dbReference type="Proteomes" id="UP000663792"/>
    </source>
</evidence>
<dbReference type="Proteomes" id="UP000663792">
    <property type="component" value="Unassembled WGS sequence"/>
</dbReference>
<evidence type="ECO:0000313" key="2">
    <source>
        <dbReference type="EMBL" id="MBM9469542.1"/>
    </source>
</evidence>
<gene>
    <name evidence="2" type="ORF">JL106_19845</name>
</gene>
<proteinExistence type="predicted"/>
<evidence type="ECO:0000256" key="1">
    <source>
        <dbReference type="SAM" id="Phobius"/>
    </source>
</evidence>
<comment type="caution">
    <text evidence="2">The sequence shown here is derived from an EMBL/GenBank/DDBJ whole genome shotgun (WGS) entry which is preliminary data.</text>
</comment>
<feature type="transmembrane region" description="Helical" evidence="1">
    <location>
        <begin position="104"/>
        <end position="122"/>
    </location>
</feature>
<keyword evidence="3" id="KW-1185">Reference proteome</keyword>
<dbReference type="EMBL" id="JAERWK010000029">
    <property type="protein sequence ID" value="MBM9469542.1"/>
    <property type="molecule type" value="Genomic_DNA"/>
</dbReference>
<dbReference type="InterPro" id="IPR051791">
    <property type="entry name" value="Pra-immunoreactive"/>
</dbReference>
<keyword evidence="1" id="KW-0812">Transmembrane</keyword>
<dbReference type="RefSeq" id="WP_205262505.1">
    <property type="nucleotide sequence ID" value="NZ_JAERWK010000029.1"/>
</dbReference>